<dbReference type="RefSeq" id="WP_110360003.1">
    <property type="nucleotide sequence ID" value="NZ_QFLI01000002.1"/>
</dbReference>
<dbReference type="AlphaFoldDB" id="A0A2V4A4S9"/>
<evidence type="ECO:0000313" key="3">
    <source>
        <dbReference type="Proteomes" id="UP000248079"/>
    </source>
</evidence>
<protein>
    <submittedName>
        <fullName evidence="2">DUF192 domain-containing protein</fullName>
    </submittedName>
</protein>
<dbReference type="EMBL" id="QFLI01000002">
    <property type="protein sequence ID" value="PXY02370.1"/>
    <property type="molecule type" value="Genomic_DNA"/>
</dbReference>
<dbReference type="PANTHER" id="PTHR37953">
    <property type="entry name" value="UPF0127 PROTEIN MJ1496"/>
    <property type="match status" value="1"/>
</dbReference>
<reference evidence="2 3" key="1">
    <citation type="submission" date="2018-05" db="EMBL/GenBank/DDBJ databases">
        <title>Marinifilum breve JC075T sp. nov., a marine bacterium isolated from Yongle Blue Hole in the South China Sea.</title>
        <authorList>
            <person name="Fu T."/>
        </authorList>
    </citation>
    <scope>NUCLEOTIDE SEQUENCE [LARGE SCALE GENOMIC DNA]</scope>
    <source>
        <strain evidence="2 3">JC075</strain>
    </source>
</reference>
<dbReference type="PANTHER" id="PTHR37953:SF1">
    <property type="entry name" value="UPF0127 PROTEIN MJ1496"/>
    <property type="match status" value="1"/>
</dbReference>
<keyword evidence="1" id="KW-0812">Transmembrane</keyword>
<name>A0A2V4A4S9_9BACT</name>
<organism evidence="2 3">
    <name type="scientific">Marinifilum breve</name>
    <dbReference type="NCBI Taxonomy" id="2184082"/>
    <lineage>
        <taxon>Bacteria</taxon>
        <taxon>Pseudomonadati</taxon>
        <taxon>Bacteroidota</taxon>
        <taxon>Bacteroidia</taxon>
        <taxon>Marinilabiliales</taxon>
        <taxon>Marinifilaceae</taxon>
    </lineage>
</organism>
<dbReference type="OrthoDB" id="5526466at2"/>
<sequence length="186" mass="21306">MKSKNKKSNKRKSSKRKISSVQIIALIAIGIALIFLAIQPNFSKRSANKDSKKLEIPFTKEGELSFISKQNNSTIKIIDIEIAEGLAETAQGLMYRYSMSDQQGMLFIMDIEKTQDFWMKETYISLDLIFVNSNMEIVRIHERAVPLSEQNIPSIKKAKYVVEVIGGFCEKFKIEEGDKISFERTR</sequence>
<evidence type="ECO:0000313" key="2">
    <source>
        <dbReference type="EMBL" id="PXY02370.1"/>
    </source>
</evidence>
<keyword evidence="1" id="KW-0472">Membrane</keyword>
<dbReference type="Pfam" id="PF02643">
    <property type="entry name" value="DUF192"/>
    <property type="match status" value="1"/>
</dbReference>
<dbReference type="InterPro" id="IPR003795">
    <property type="entry name" value="DUF192"/>
</dbReference>
<keyword evidence="1" id="KW-1133">Transmembrane helix</keyword>
<proteinExistence type="predicted"/>
<comment type="caution">
    <text evidence="2">The sequence shown here is derived from an EMBL/GenBank/DDBJ whole genome shotgun (WGS) entry which is preliminary data.</text>
</comment>
<dbReference type="Proteomes" id="UP000248079">
    <property type="component" value="Unassembled WGS sequence"/>
</dbReference>
<keyword evidence="3" id="KW-1185">Reference proteome</keyword>
<evidence type="ECO:0000256" key="1">
    <source>
        <dbReference type="SAM" id="Phobius"/>
    </source>
</evidence>
<gene>
    <name evidence="2" type="ORF">DF185_06905</name>
</gene>
<dbReference type="InterPro" id="IPR038695">
    <property type="entry name" value="Saro_0823-like_sf"/>
</dbReference>
<feature type="transmembrane region" description="Helical" evidence="1">
    <location>
        <begin position="21"/>
        <end position="38"/>
    </location>
</feature>
<accession>A0A2V4A4S9</accession>
<dbReference type="Gene3D" id="2.60.120.1140">
    <property type="entry name" value="Protein of unknown function DUF192"/>
    <property type="match status" value="1"/>
</dbReference>